<protein>
    <submittedName>
        <fullName evidence="1">Uncharacterized protein</fullName>
    </submittedName>
</protein>
<dbReference type="OrthoDB" id="7572058at2"/>
<dbReference type="AlphaFoldDB" id="A0A5B8XS20"/>
<dbReference type="EMBL" id="CP042467">
    <property type="protein sequence ID" value="QED28460.1"/>
    <property type="molecule type" value="Genomic_DNA"/>
</dbReference>
<reference evidence="1 2" key="1">
    <citation type="submission" date="2019-08" db="EMBL/GenBank/DDBJ databases">
        <authorList>
            <person name="Liang Q."/>
        </authorList>
    </citation>
    <scope>NUCLEOTIDE SEQUENCE [LARGE SCALE GENOMIC DNA]</scope>
    <source>
        <strain evidence="1 2">V1718</strain>
    </source>
</reference>
<sequence>MRTLAYIKSEIERVENGERLVVCNPTNANEDLSERWETNRDAYDAFCSGIHEFHDRWARVLRKTQTEAVEELSELFGESVTHDSLNEQTRLIEDARSDGKLNVNKSGLIGLAAAVNVPVRKNTFFGSGD</sequence>
<dbReference type="KEGG" id="bbae:FRD01_14695"/>
<organism evidence="1 2">
    <name type="scientific">Microvenator marinus</name>
    <dbReference type="NCBI Taxonomy" id="2600177"/>
    <lineage>
        <taxon>Bacteria</taxon>
        <taxon>Deltaproteobacteria</taxon>
        <taxon>Bradymonadales</taxon>
        <taxon>Microvenatoraceae</taxon>
        <taxon>Microvenator</taxon>
    </lineage>
</organism>
<dbReference type="Proteomes" id="UP000321595">
    <property type="component" value="Chromosome"/>
</dbReference>
<proteinExistence type="predicted"/>
<evidence type="ECO:0000313" key="2">
    <source>
        <dbReference type="Proteomes" id="UP000321595"/>
    </source>
</evidence>
<name>A0A5B8XS20_9DELT</name>
<evidence type="ECO:0000313" key="1">
    <source>
        <dbReference type="EMBL" id="QED28460.1"/>
    </source>
</evidence>
<keyword evidence="2" id="KW-1185">Reference proteome</keyword>
<accession>A0A5B8XS20</accession>
<gene>
    <name evidence="1" type="ORF">FRD01_14695</name>
</gene>
<dbReference type="RefSeq" id="WP_146960904.1">
    <property type="nucleotide sequence ID" value="NZ_CP042467.1"/>
</dbReference>